<dbReference type="SUPFAM" id="SSF46785">
    <property type="entry name" value="Winged helix' DNA-binding domain"/>
    <property type="match status" value="1"/>
</dbReference>
<name>A0ABP7FW75_9ACTN</name>
<accession>A0ABP7FW75</accession>
<reference evidence="6" key="1">
    <citation type="journal article" date="2019" name="Int. J. Syst. Evol. Microbiol.">
        <title>The Global Catalogue of Microorganisms (GCM) 10K type strain sequencing project: providing services to taxonomists for standard genome sequencing and annotation.</title>
        <authorList>
            <consortium name="The Broad Institute Genomics Platform"/>
            <consortium name="The Broad Institute Genome Sequencing Center for Infectious Disease"/>
            <person name="Wu L."/>
            <person name="Ma J."/>
        </authorList>
    </citation>
    <scope>NUCLEOTIDE SEQUENCE [LARGE SCALE GENOMIC DNA]</scope>
    <source>
        <strain evidence="6">JCM 17137</strain>
    </source>
</reference>
<dbReference type="Proteomes" id="UP001500908">
    <property type="component" value="Unassembled WGS sequence"/>
</dbReference>
<dbReference type="PRINTS" id="PR00598">
    <property type="entry name" value="HTHMARR"/>
</dbReference>
<dbReference type="InterPro" id="IPR011991">
    <property type="entry name" value="ArsR-like_HTH"/>
</dbReference>
<dbReference type="EMBL" id="BAABDD010000012">
    <property type="protein sequence ID" value="GAA3747687.1"/>
    <property type="molecule type" value="Genomic_DNA"/>
</dbReference>
<organism evidence="5 6">
    <name type="scientific">Salinactinospora qingdaonensis</name>
    <dbReference type="NCBI Taxonomy" id="702744"/>
    <lineage>
        <taxon>Bacteria</taxon>
        <taxon>Bacillati</taxon>
        <taxon>Actinomycetota</taxon>
        <taxon>Actinomycetes</taxon>
        <taxon>Streptosporangiales</taxon>
        <taxon>Nocardiopsidaceae</taxon>
        <taxon>Salinactinospora</taxon>
    </lineage>
</organism>
<keyword evidence="6" id="KW-1185">Reference proteome</keyword>
<proteinExistence type="predicted"/>
<dbReference type="CDD" id="cd00090">
    <property type="entry name" value="HTH_ARSR"/>
    <property type="match status" value="1"/>
</dbReference>
<dbReference type="PROSITE" id="PS50995">
    <property type="entry name" value="HTH_MARR_2"/>
    <property type="match status" value="1"/>
</dbReference>
<dbReference type="PANTHER" id="PTHR42756:SF1">
    <property type="entry name" value="TRANSCRIPTIONAL REPRESSOR OF EMRAB OPERON"/>
    <property type="match status" value="1"/>
</dbReference>
<keyword evidence="1" id="KW-0805">Transcription regulation</keyword>
<dbReference type="RefSeq" id="WP_344971936.1">
    <property type="nucleotide sequence ID" value="NZ_BAABDD010000012.1"/>
</dbReference>
<evidence type="ECO:0000313" key="6">
    <source>
        <dbReference type="Proteomes" id="UP001500908"/>
    </source>
</evidence>
<evidence type="ECO:0000256" key="3">
    <source>
        <dbReference type="ARBA" id="ARBA00023163"/>
    </source>
</evidence>
<evidence type="ECO:0000256" key="1">
    <source>
        <dbReference type="ARBA" id="ARBA00023015"/>
    </source>
</evidence>
<evidence type="ECO:0000256" key="2">
    <source>
        <dbReference type="ARBA" id="ARBA00023125"/>
    </source>
</evidence>
<sequence length="142" mass="15806">MGQPRQQPIGLLVSRTAKTLSRAFGKALAEAGGSEPVWLILLSLKKNPDSTQRQLAEELEIREATLTHHLNAMERDGLVSRARDPRNRRVHRITLTAEGEAAFHRLRSAAVAFDRQLRSAISDSELAAVRDVLHRLADNADR</sequence>
<dbReference type="SMART" id="SM00347">
    <property type="entry name" value="HTH_MARR"/>
    <property type="match status" value="1"/>
</dbReference>
<dbReference type="InterPro" id="IPR036388">
    <property type="entry name" value="WH-like_DNA-bd_sf"/>
</dbReference>
<gene>
    <name evidence="5" type="ORF">GCM10022402_28790</name>
</gene>
<dbReference type="Pfam" id="PF01047">
    <property type="entry name" value="MarR"/>
    <property type="match status" value="1"/>
</dbReference>
<keyword evidence="3" id="KW-0804">Transcription</keyword>
<protein>
    <submittedName>
        <fullName evidence="5">MarR family winged helix-turn-helix transcriptional regulator</fullName>
    </submittedName>
</protein>
<dbReference type="InterPro" id="IPR036390">
    <property type="entry name" value="WH_DNA-bd_sf"/>
</dbReference>
<evidence type="ECO:0000313" key="5">
    <source>
        <dbReference type="EMBL" id="GAA3747687.1"/>
    </source>
</evidence>
<keyword evidence="2" id="KW-0238">DNA-binding</keyword>
<dbReference type="Gene3D" id="1.10.10.10">
    <property type="entry name" value="Winged helix-like DNA-binding domain superfamily/Winged helix DNA-binding domain"/>
    <property type="match status" value="1"/>
</dbReference>
<dbReference type="PANTHER" id="PTHR42756">
    <property type="entry name" value="TRANSCRIPTIONAL REGULATOR, MARR"/>
    <property type="match status" value="1"/>
</dbReference>
<evidence type="ECO:0000259" key="4">
    <source>
        <dbReference type="PROSITE" id="PS50995"/>
    </source>
</evidence>
<feature type="domain" description="HTH marR-type" evidence="4">
    <location>
        <begin position="6"/>
        <end position="138"/>
    </location>
</feature>
<comment type="caution">
    <text evidence="5">The sequence shown here is derived from an EMBL/GenBank/DDBJ whole genome shotgun (WGS) entry which is preliminary data.</text>
</comment>
<dbReference type="InterPro" id="IPR000835">
    <property type="entry name" value="HTH_MarR-typ"/>
</dbReference>